<dbReference type="AlphaFoldDB" id="A0A8S9ZI33"/>
<accession>A0A8S9ZI33</accession>
<gene>
    <name evidence="1" type="ORF">Mgra_00007570</name>
</gene>
<proteinExistence type="predicted"/>
<dbReference type="EMBL" id="JABEBT010000087">
    <property type="protein sequence ID" value="KAF7632988.1"/>
    <property type="molecule type" value="Genomic_DNA"/>
</dbReference>
<keyword evidence="2" id="KW-1185">Reference proteome</keyword>
<evidence type="ECO:0000313" key="1">
    <source>
        <dbReference type="EMBL" id="KAF7632988.1"/>
    </source>
</evidence>
<name>A0A8S9ZI33_9BILA</name>
<sequence>MDVKQVREALAQAMAKSRADNQSLVVNVLIGKTNFREGSISV</sequence>
<dbReference type="OrthoDB" id="16262at2759"/>
<comment type="caution">
    <text evidence="1">The sequence shown here is derived from an EMBL/GenBank/DDBJ whole genome shotgun (WGS) entry which is preliminary data.</text>
</comment>
<evidence type="ECO:0000313" key="2">
    <source>
        <dbReference type="Proteomes" id="UP000605970"/>
    </source>
</evidence>
<protein>
    <submittedName>
        <fullName evidence="1">Uncharacterized protein</fullName>
    </submittedName>
</protein>
<dbReference type="Proteomes" id="UP000605970">
    <property type="component" value="Unassembled WGS sequence"/>
</dbReference>
<reference evidence="1" key="1">
    <citation type="journal article" date="2020" name="Ecol. Evol.">
        <title>Genome structure and content of the rice root-knot nematode (Meloidogyne graminicola).</title>
        <authorList>
            <person name="Phan N.T."/>
            <person name="Danchin E.G.J."/>
            <person name="Klopp C."/>
            <person name="Perfus-Barbeoch L."/>
            <person name="Kozlowski D.K."/>
            <person name="Koutsovoulos G.D."/>
            <person name="Lopez-Roques C."/>
            <person name="Bouchez O."/>
            <person name="Zahm M."/>
            <person name="Besnard G."/>
            <person name="Bellafiore S."/>
        </authorList>
    </citation>
    <scope>NUCLEOTIDE SEQUENCE</scope>
    <source>
        <strain evidence="1">VN-18</strain>
    </source>
</reference>
<organism evidence="1 2">
    <name type="scientific">Meloidogyne graminicola</name>
    <dbReference type="NCBI Taxonomy" id="189291"/>
    <lineage>
        <taxon>Eukaryota</taxon>
        <taxon>Metazoa</taxon>
        <taxon>Ecdysozoa</taxon>
        <taxon>Nematoda</taxon>
        <taxon>Chromadorea</taxon>
        <taxon>Rhabditida</taxon>
        <taxon>Tylenchina</taxon>
        <taxon>Tylenchomorpha</taxon>
        <taxon>Tylenchoidea</taxon>
        <taxon>Meloidogynidae</taxon>
        <taxon>Meloidogyninae</taxon>
        <taxon>Meloidogyne</taxon>
    </lineage>
</organism>